<protein>
    <submittedName>
        <fullName evidence="2">Phage tail protein</fullName>
    </submittedName>
</protein>
<dbReference type="AlphaFoldDB" id="A0A345CPH4"/>
<gene>
    <name evidence="2" type="ORF">AV903_03250</name>
</gene>
<dbReference type="RefSeq" id="WP_233478748.1">
    <property type="nucleotide sequence ID" value="NZ_CP013970.1"/>
</dbReference>
<name>A0A345CPH4_9GAMM</name>
<dbReference type="Pfam" id="PF12571">
    <property type="entry name" value="Phage_tail_fib"/>
    <property type="match status" value="1"/>
</dbReference>
<proteinExistence type="predicted"/>
<dbReference type="EMBL" id="CP013970">
    <property type="protein sequence ID" value="AXF75341.1"/>
    <property type="molecule type" value="Genomic_DNA"/>
</dbReference>
<accession>A0A345CPH4</accession>
<evidence type="ECO:0000313" key="3">
    <source>
        <dbReference type="Proteomes" id="UP000264980"/>
    </source>
</evidence>
<feature type="domain" description="Phage tail fibre protein N-terminal" evidence="1">
    <location>
        <begin position="3"/>
        <end position="156"/>
    </location>
</feature>
<reference evidence="2 3" key="1">
    <citation type="submission" date="2016-01" db="EMBL/GenBank/DDBJ databases">
        <authorList>
            <person name="Oliw E.H."/>
        </authorList>
    </citation>
    <scope>NUCLEOTIDE SEQUENCE [LARGE SCALE GENOMIC DNA]</scope>
    <source>
        <strain evidence="2 3">MDcuke</strain>
    </source>
</reference>
<organism evidence="2 3">
    <name type="scientific">Erwinia tracheiphila</name>
    <dbReference type="NCBI Taxonomy" id="65700"/>
    <lineage>
        <taxon>Bacteria</taxon>
        <taxon>Pseudomonadati</taxon>
        <taxon>Pseudomonadota</taxon>
        <taxon>Gammaproteobacteria</taxon>
        <taxon>Enterobacterales</taxon>
        <taxon>Erwiniaceae</taxon>
        <taxon>Erwinia</taxon>
    </lineage>
</organism>
<dbReference type="InterPro" id="IPR022225">
    <property type="entry name" value="Phage_tail_fibre_N"/>
</dbReference>
<sequence>MSSIITKAFESWLVNRTLSGERALADTMIFALVPDQDDSAAIDRGEGMPAAELICYECATTAAALNANAVVYSAVLDTSVGDWEYNWIGLADSTTGTLLMIVHLATQQKIKTQAGRQGNSLVRNLVIEFNGAAVAAQISVTPQTWQIDFSARLNSMDESRRLANLDYYGPAAFQAKGFEVRLAGDDIQLTPGLGYVAGLRALLRESVTLTAAPPTGVWVDICWQGSVTGAWENAFTIRAADELGDYTDAAGFPHFVTCIAEISSGTVTDLRQPFPQQKLEQVVDALDVWDKTESDARFLRGSENLSDVSDGAKARKNLSVYSRAEGDGRYLLAKSNLSDIDDKAQARQNLGIASPEDDGFKAIIDAVLWVGVTISSDTSPAIRFPWQQWINLGESWDGRVLRIGSEPGHLGGSNSVTLDAHHLPPHYHKAGLGNQGHVYEFITNGTDNQKVQWGARVTSGTFVDETGHSAVLNQPVDVTNAYVTLCLWKRMA</sequence>
<evidence type="ECO:0000313" key="2">
    <source>
        <dbReference type="EMBL" id="AXF75341.1"/>
    </source>
</evidence>
<evidence type="ECO:0000259" key="1">
    <source>
        <dbReference type="Pfam" id="PF12571"/>
    </source>
</evidence>
<dbReference type="Proteomes" id="UP000264980">
    <property type="component" value="Chromosome"/>
</dbReference>